<gene>
    <name evidence="1" type="ORF">LCGC14_2390660</name>
</gene>
<proteinExistence type="predicted"/>
<feature type="non-terminal residue" evidence="1">
    <location>
        <position position="539"/>
    </location>
</feature>
<accession>A0A0F9EAK6</accession>
<organism evidence="1">
    <name type="scientific">marine sediment metagenome</name>
    <dbReference type="NCBI Taxonomy" id="412755"/>
    <lineage>
        <taxon>unclassified sequences</taxon>
        <taxon>metagenomes</taxon>
        <taxon>ecological metagenomes</taxon>
    </lineage>
</organism>
<protein>
    <submittedName>
        <fullName evidence="1">Uncharacterized protein</fullName>
    </submittedName>
</protein>
<dbReference type="EMBL" id="LAZR01035671">
    <property type="protein sequence ID" value="KKL26896.1"/>
    <property type="molecule type" value="Genomic_DNA"/>
</dbReference>
<evidence type="ECO:0000313" key="1">
    <source>
        <dbReference type="EMBL" id="KKL26896.1"/>
    </source>
</evidence>
<sequence>PSNLSVRDSTNNVETFLFASSVGGIMGTVTDDPLNIQTNNTSAIFIDASQNVGIGDATPTYKLDVTGLARFTGLVDASHFVATSTTATSTFTGIQWDYSTSTGQDLTLNRIGNSTFSTVQDLQNIFHSAGWTSGGTIADIGGAAISVAAGTGLIRTSNSATALVPYFDWVASTTIDIPADTIRYIGVEYNSGSPRAAIRTTYNWNLKTDFPLGNVVNEGGTIHLENTPQAVGDHAATMIERAFESLGKQRDNITGGLIIGETGSRNVTMSSGTLWERLSSFAISAIDTSGADTFDTYCGTTKNETATSTWDNLNYCNSGSLTALSNNRWAVLWFYIELDGGFIMQYGTAQYVSEASAEIEGTPSTVTNRVIAQSKLIGRFIFQESASTAESIETVFATTFAGAVVTDHGNLAGLSDDDHTQYVLADGTRALTANWDAGSFDITATRFVADDATATTSLQATSVTGAISILGEYFTNFTTYVRSLFTAGTGINISSGSISATLGTSIDAGEITAGAIDGDDINSNIAGSHLTLTSASPDT</sequence>
<comment type="caution">
    <text evidence="1">The sequence shown here is derived from an EMBL/GenBank/DDBJ whole genome shotgun (WGS) entry which is preliminary data.</text>
</comment>
<reference evidence="1" key="1">
    <citation type="journal article" date="2015" name="Nature">
        <title>Complex archaea that bridge the gap between prokaryotes and eukaryotes.</title>
        <authorList>
            <person name="Spang A."/>
            <person name="Saw J.H."/>
            <person name="Jorgensen S.L."/>
            <person name="Zaremba-Niedzwiedzka K."/>
            <person name="Martijn J."/>
            <person name="Lind A.E."/>
            <person name="van Eijk R."/>
            <person name="Schleper C."/>
            <person name="Guy L."/>
            <person name="Ettema T.J."/>
        </authorList>
    </citation>
    <scope>NUCLEOTIDE SEQUENCE</scope>
</reference>
<feature type="non-terminal residue" evidence="1">
    <location>
        <position position="1"/>
    </location>
</feature>
<name>A0A0F9EAK6_9ZZZZ</name>
<dbReference type="AlphaFoldDB" id="A0A0F9EAK6"/>